<proteinExistence type="predicted"/>
<dbReference type="AlphaFoldDB" id="A0A1L7IAA8"/>
<gene>
    <name evidence="1" type="ORF">GRFL_3409</name>
</gene>
<organism evidence="1 2">
    <name type="scientific">Christiangramia flava JLT2011</name>
    <dbReference type="NCBI Taxonomy" id="1229726"/>
    <lineage>
        <taxon>Bacteria</taxon>
        <taxon>Pseudomonadati</taxon>
        <taxon>Bacteroidota</taxon>
        <taxon>Flavobacteriia</taxon>
        <taxon>Flavobacteriales</taxon>
        <taxon>Flavobacteriaceae</taxon>
        <taxon>Christiangramia</taxon>
    </lineage>
</organism>
<dbReference type="KEGG" id="gfl:GRFL_3409"/>
<protein>
    <submittedName>
        <fullName evidence="1">Uncharacterized protein</fullName>
    </submittedName>
</protein>
<reference evidence="1 2" key="1">
    <citation type="submission" date="2016-07" db="EMBL/GenBank/DDBJ databases">
        <title>Multi-omics approach to identify versatile polysaccharide utilization systems of a marine flavobacterium Gramella flava.</title>
        <authorList>
            <person name="Tang K."/>
        </authorList>
    </citation>
    <scope>NUCLEOTIDE SEQUENCE [LARGE SCALE GENOMIC DNA]</scope>
    <source>
        <strain evidence="1 2">JLT2011</strain>
    </source>
</reference>
<evidence type="ECO:0000313" key="1">
    <source>
        <dbReference type="EMBL" id="APU70133.1"/>
    </source>
</evidence>
<dbReference type="EMBL" id="CP016359">
    <property type="protein sequence ID" value="APU70133.1"/>
    <property type="molecule type" value="Genomic_DNA"/>
</dbReference>
<accession>A0A1L7IAA8</accession>
<evidence type="ECO:0000313" key="2">
    <source>
        <dbReference type="Proteomes" id="UP000186230"/>
    </source>
</evidence>
<sequence length="71" mass="8152">MKYTVIILKKEIPEQNAFSDLLGSSQPNIKEPIQSLEFFEIADDPITGLMSLNFIMCIQKQGKRVHRTRSN</sequence>
<keyword evidence="2" id="KW-1185">Reference proteome</keyword>
<dbReference type="Proteomes" id="UP000186230">
    <property type="component" value="Chromosome"/>
</dbReference>
<dbReference type="STRING" id="1229726.GRFL_3409"/>
<name>A0A1L7IAA8_9FLAO</name>